<feature type="non-terminal residue" evidence="1">
    <location>
        <position position="244"/>
    </location>
</feature>
<dbReference type="EMBL" id="KZ820495">
    <property type="protein sequence ID" value="PWN47228.1"/>
    <property type="molecule type" value="Genomic_DNA"/>
</dbReference>
<protein>
    <submittedName>
        <fullName evidence="1">Uncharacterized protein</fullName>
    </submittedName>
</protein>
<organism evidence="1 2">
    <name type="scientific">Violaceomyces palustris</name>
    <dbReference type="NCBI Taxonomy" id="1673888"/>
    <lineage>
        <taxon>Eukaryota</taxon>
        <taxon>Fungi</taxon>
        <taxon>Dikarya</taxon>
        <taxon>Basidiomycota</taxon>
        <taxon>Ustilaginomycotina</taxon>
        <taxon>Ustilaginomycetes</taxon>
        <taxon>Violaceomycetales</taxon>
        <taxon>Violaceomycetaceae</taxon>
        <taxon>Violaceomyces</taxon>
    </lineage>
</organism>
<dbReference type="Proteomes" id="UP000245626">
    <property type="component" value="Unassembled WGS sequence"/>
</dbReference>
<reference evidence="1 2" key="1">
    <citation type="journal article" date="2018" name="Mol. Biol. Evol.">
        <title>Broad Genomic Sampling Reveals a Smut Pathogenic Ancestry of the Fungal Clade Ustilaginomycotina.</title>
        <authorList>
            <person name="Kijpornyongpan T."/>
            <person name="Mondo S.J."/>
            <person name="Barry K."/>
            <person name="Sandor L."/>
            <person name="Lee J."/>
            <person name="Lipzen A."/>
            <person name="Pangilinan J."/>
            <person name="LaButti K."/>
            <person name="Hainaut M."/>
            <person name="Henrissat B."/>
            <person name="Grigoriev I.V."/>
            <person name="Spatafora J.W."/>
            <person name="Aime M.C."/>
        </authorList>
    </citation>
    <scope>NUCLEOTIDE SEQUENCE [LARGE SCALE GENOMIC DNA]</scope>
    <source>
        <strain evidence="1 2">SA 807</strain>
    </source>
</reference>
<sequence>MSKATEIDDIFSGKKVEVTKPATKATTTKTKATSSSNKLVSNDEAREGGKEKYKMKKKKKKKKSKGIEKEDGDEGMAEGAYDDVDPRAVPEGSGGKGKGKGKLAPEGGGLDGRKRKSVEFEGHDSEDLEEEGERRVGGGSDLLSSDRIKKRRKKGRTGRSTGEEADKVVDPATKAGEGKTKPRRPTPVVETVMDPSINTSSSSSSSKRLSKPTSTPSRPSSSSAGMFIPDQDELASFMDSRGKR</sequence>
<accession>A0ACD0NN28</accession>
<gene>
    <name evidence="1" type="ORF">IE53DRAFT_390630</name>
</gene>
<evidence type="ECO:0000313" key="2">
    <source>
        <dbReference type="Proteomes" id="UP000245626"/>
    </source>
</evidence>
<name>A0ACD0NN28_9BASI</name>
<evidence type="ECO:0000313" key="1">
    <source>
        <dbReference type="EMBL" id="PWN47228.1"/>
    </source>
</evidence>
<keyword evidence="2" id="KW-1185">Reference proteome</keyword>
<proteinExistence type="predicted"/>